<protein>
    <recommendedName>
        <fullName evidence="3">ABC transporter-associated protein EcsC</fullName>
    </recommendedName>
</protein>
<name>A0A1U9K5W9_9BACL</name>
<dbReference type="PANTHER" id="PTHR41260:SF1">
    <property type="entry name" value="PROTEIN ECSC"/>
    <property type="match status" value="1"/>
</dbReference>
<dbReference type="STRING" id="1471761.B0W44_06245"/>
<gene>
    <name evidence="1" type="ORF">B0W44_06245</name>
</gene>
<organism evidence="1 2">
    <name type="scientific">Novibacillus thermophilus</name>
    <dbReference type="NCBI Taxonomy" id="1471761"/>
    <lineage>
        <taxon>Bacteria</taxon>
        <taxon>Bacillati</taxon>
        <taxon>Bacillota</taxon>
        <taxon>Bacilli</taxon>
        <taxon>Bacillales</taxon>
        <taxon>Thermoactinomycetaceae</taxon>
        <taxon>Novibacillus</taxon>
    </lineage>
</organism>
<dbReference type="RefSeq" id="WP_169835447.1">
    <property type="nucleotide sequence ID" value="NZ_CP019699.1"/>
</dbReference>
<evidence type="ECO:0008006" key="3">
    <source>
        <dbReference type="Google" id="ProtNLM"/>
    </source>
</evidence>
<dbReference type="KEGG" id="ntr:B0W44_06245"/>
<dbReference type="InterPro" id="IPR024787">
    <property type="entry name" value="EcsC"/>
</dbReference>
<evidence type="ECO:0000313" key="1">
    <source>
        <dbReference type="EMBL" id="AQS55445.1"/>
    </source>
</evidence>
<dbReference type="EMBL" id="CP019699">
    <property type="protein sequence ID" value="AQS55445.1"/>
    <property type="molecule type" value="Genomic_DNA"/>
</dbReference>
<keyword evidence="2" id="KW-1185">Reference proteome</keyword>
<dbReference type="PANTHER" id="PTHR41260">
    <property type="entry name" value="PROTEIN ECSC"/>
    <property type="match status" value="1"/>
</dbReference>
<dbReference type="Pfam" id="PF12787">
    <property type="entry name" value="EcsC"/>
    <property type="match status" value="1"/>
</dbReference>
<evidence type="ECO:0000313" key="2">
    <source>
        <dbReference type="Proteomes" id="UP000188603"/>
    </source>
</evidence>
<dbReference type="Proteomes" id="UP000188603">
    <property type="component" value="Chromosome"/>
</dbReference>
<proteinExistence type="predicted"/>
<sequence length="261" mass="30190">MDPYERRVRLTLERWQSDMKWHRPGLLRTWSLRWQRKLDGLIPLKVHDAMAQGVRIGVSSLLGGLSLIPVDNKRLTPFPPLLEEADRHLPPLLDTYKKWAAAEGAGTGAGGLILAAVDFPALISIKLKFLQEVALLYGFDIRDKSERVFLLHVFQLAFSSPERRQVNFEQVKQWEKTALDTRQMIAESIAWRDFYMDYKQYIEFRKLLQILPGIGAVIGAWANHSLMDDLGKTAQNAFRLRYLQKKYGLDMPSYRRQGHIE</sequence>
<dbReference type="AlphaFoldDB" id="A0A1U9K5W9"/>
<reference evidence="1 2" key="1">
    <citation type="journal article" date="2015" name="Int. J. Syst. Evol. Microbiol.">
        <title>Novibacillus thermophilus gen. nov., sp. nov., a Gram-staining-negative and moderately thermophilic member of the family Thermoactinomycetaceae.</title>
        <authorList>
            <person name="Yang G."/>
            <person name="Chen J."/>
            <person name="Zhou S."/>
        </authorList>
    </citation>
    <scope>NUCLEOTIDE SEQUENCE [LARGE SCALE GENOMIC DNA]</scope>
    <source>
        <strain evidence="1 2">SG-1</strain>
    </source>
</reference>
<accession>A0A1U9K5W9</accession>